<gene>
    <name evidence="1" type="ORF">E2C01_010014</name>
</gene>
<sequence>MVMQSLITTSTPPRPHSLTLLYPQPPQRAFSLTHDAPSPFIPSRHTFTRTPYPSTCTLPHSEFAEMPRNAPPDVPLYSHRLKHRHRHVLRELLWRWLLCGKF</sequence>
<comment type="caution">
    <text evidence="1">The sequence shown here is derived from an EMBL/GenBank/DDBJ whole genome shotgun (WGS) entry which is preliminary data.</text>
</comment>
<protein>
    <submittedName>
        <fullName evidence="1">Uncharacterized protein</fullName>
    </submittedName>
</protein>
<dbReference type="EMBL" id="VSRR010000564">
    <property type="protein sequence ID" value="MPC17167.1"/>
    <property type="molecule type" value="Genomic_DNA"/>
</dbReference>
<accession>A0A5B7D7I8</accession>
<dbReference type="AlphaFoldDB" id="A0A5B7D7I8"/>
<keyword evidence="2" id="KW-1185">Reference proteome</keyword>
<organism evidence="1 2">
    <name type="scientific">Portunus trituberculatus</name>
    <name type="common">Swimming crab</name>
    <name type="synonym">Neptunus trituberculatus</name>
    <dbReference type="NCBI Taxonomy" id="210409"/>
    <lineage>
        <taxon>Eukaryota</taxon>
        <taxon>Metazoa</taxon>
        <taxon>Ecdysozoa</taxon>
        <taxon>Arthropoda</taxon>
        <taxon>Crustacea</taxon>
        <taxon>Multicrustacea</taxon>
        <taxon>Malacostraca</taxon>
        <taxon>Eumalacostraca</taxon>
        <taxon>Eucarida</taxon>
        <taxon>Decapoda</taxon>
        <taxon>Pleocyemata</taxon>
        <taxon>Brachyura</taxon>
        <taxon>Eubrachyura</taxon>
        <taxon>Portunoidea</taxon>
        <taxon>Portunidae</taxon>
        <taxon>Portuninae</taxon>
        <taxon>Portunus</taxon>
    </lineage>
</organism>
<evidence type="ECO:0000313" key="1">
    <source>
        <dbReference type="EMBL" id="MPC17167.1"/>
    </source>
</evidence>
<name>A0A5B7D7I8_PORTR</name>
<reference evidence="1 2" key="1">
    <citation type="submission" date="2019-05" db="EMBL/GenBank/DDBJ databases">
        <title>Another draft genome of Portunus trituberculatus and its Hox gene families provides insights of decapod evolution.</title>
        <authorList>
            <person name="Jeong J.-H."/>
            <person name="Song I."/>
            <person name="Kim S."/>
            <person name="Choi T."/>
            <person name="Kim D."/>
            <person name="Ryu S."/>
            <person name="Kim W."/>
        </authorList>
    </citation>
    <scope>NUCLEOTIDE SEQUENCE [LARGE SCALE GENOMIC DNA]</scope>
    <source>
        <tissue evidence="1">Muscle</tissue>
    </source>
</reference>
<evidence type="ECO:0000313" key="2">
    <source>
        <dbReference type="Proteomes" id="UP000324222"/>
    </source>
</evidence>
<proteinExistence type="predicted"/>
<dbReference type="Proteomes" id="UP000324222">
    <property type="component" value="Unassembled WGS sequence"/>
</dbReference>